<comment type="caution">
    <text evidence="2">The sequence shown here is derived from an EMBL/GenBank/DDBJ whole genome shotgun (WGS) entry which is preliminary data.</text>
</comment>
<feature type="compositionally biased region" description="Low complexity" evidence="1">
    <location>
        <begin position="62"/>
        <end position="78"/>
    </location>
</feature>
<organism evidence="2 3">
    <name type="scientific">Prorocentrum cordatum</name>
    <dbReference type="NCBI Taxonomy" id="2364126"/>
    <lineage>
        <taxon>Eukaryota</taxon>
        <taxon>Sar</taxon>
        <taxon>Alveolata</taxon>
        <taxon>Dinophyceae</taxon>
        <taxon>Prorocentrales</taxon>
        <taxon>Prorocentraceae</taxon>
        <taxon>Prorocentrum</taxon>
    </lineage>
</organism>
<feature type="compositionally biased region" description="Pro residues" evidence="1">
    <location>
        <begin position="17"/>
        <end position="29"/>
    </location>
</feature>
<name>A0ABN9QAX5_9DINO</name>
<dbReference type="Proteomes" id="UP001189429">
    <property type="component" value="Unassembled WGS sequence"/>
</dbReference>
<evidence type="ECO:0000313" key="2">
    <source>
        <dbReference type="EMBL" id="CAK0803037.1"/>
    </source>
</evidence>
<protein>
    <submittedName>
        <fullName evidence="2">Uncharacterized protein</fullName>
    </submittedName>
</protein>
<accession>A0ABN9QAX5</accession>
<sequence length="94" mass="9812">APGCLRSSRRRRRAARPAPPAAALPPEPGGCPARQAFLALVSTMRPHCCRGRSPRVRGPSFAAPRGEAPGGPAARAQVSAALARRLSLETRAPK</sequence>
<dbReference type="EMBL" id="CAUYUJ010002930">
    <property type="protein sequence ID" value="CAK0803037.1"/>
    <property type="molecule type" value="Genomic_DNA"/>
</dbReference>
<reference evidence="2" key="1">
    <citation type="submission" date="2023-10" db="EMBL/GenBank/DDBJ databases">
        <authorList>
            <person name="Chen Y."/>
            <person name="Shah S."/>
            <person name="Dougan E. K."/>
            <person name="Thang M."/>
            <person name="Chan C."/>
        </authorList>
    </citation>
    <scope>NUCLEOTIDE SEQUENCE [LARGE SCALE GENOMIC DNA]</scope>
</reference>
<gene>
    <name evidence="2" type="ORF">PCOR1329_LOCUS10353</name>
</gene>
<feature type="region of interest" description="Disordered" evidence="1">
    <location>
        <begin position="51"/>
        <end position="78"/>
    </location>
</feature>
<feature type="region of interest" description="Disordered" evidence="1">
    <location>
        <begin position="1"/>
        <end position="29"/>
    </location>
</feature>
<proteinExistence type="predicted"/>
<evidence type="ECO:0000313" key="3">
    <source>
        <dbReference type="Proteomes" id="UP001189429"/>
    </source>
</evidence>
<evidence type="ECO:0000256" key="1">
    <source>
        <dbReference type="SAM" id="MobiDB-lite"/>
    </source>
</evidence>
<keyword evidence="3" id="KW-1185">Reference proteome</keyword>
<feature type="non-terminal residue" evidence="2">
    <location>
        <position position="1"/>
    </location>
</feature>